<dbReference type="Pfam" id="PF07730">
    <property type="entry name" value="HisKA_3"/>
    <property type="match status" value="1"/>
</dbReference>
<comment type="subcellular location">
    <subcellularLocation>
        <location evidence="2">Membrane</location>
    </subcellularLocation>
</comment>
<dbReference type="Proteomes" id="UP001620597">
    <property type="component" value="Unassembled WGS sequence"/>
</dbReference>
<evidence type="ECO:0000256" key="6">
    <source>
        <dbReference type="ARBA" id="ARBA00022741"/>
    </source>
</evidence>
<dbReference type="PANTHER" id="PTHR24421:SF10">
    <property type="entry name" value="NITRATE_NITRITE SENSOR PROTEIN NARQ"/>
    <property type="match status" value="1"/>
</dbReference>
<evidence type="ECO:0000256" key="3">
    <source>
        <dbReference type="ARBA" id="ARBA00012438"/>
    </source>
</evidence>
<keyword evidence="5" id="KW-0808">Transferase</keyword>
<comment type="catalytic activity">
    <reaction evidence="1">
        <text>ATP + protein L-histidine = ADP + protein N-phospho-L-histidine.</text>
        <dbReference type="EC" id="2.7.13.3"/>
    </reaction>
</comment>
<keyword evidence="10" id="KW-0175">Coiled coil</keyword>
<proteinExistence type="predicted"/>
<evidence type="ECO:0000256" key="2">
    <source>
        <dbReference type="ARBA" id="ARBA00004370"/>
    </source>
</evidence>
<dbReference type="SMART" id="SM00304">
    <property type="entry name" value="HAMP"/>
    <property type="match status" value="1"/>
</dbReference>
<evidence type="ECO:0000313" key="12">
    <source>
        <dbReference type="EMBL" id="MFK4753705.1"/>
    </source>
</evidence>
<evidence type="ECO:0000256" key="7">
    <source>
        <dbReference type="ARBA" id="ARBA00022777"/>
    </source>
</evidence>
<keyword evidence="7 12" id="KW-0418">Kinase</keyword>
<dbReference type="RefSeq" id="WP_416206715.1">
    <property type="nucleotide sequence ID" value="NZ_JBBKTX010000019.1"/>
</dbReference>
<keyword evidence="8" id="KW-0067">ATP-binding</keyword>
<dbReference type="Pfam" id="PF02518">
    <property type="entry name" value="HATPase_c"/>
    <property type="match status" value="1"/>
</dbReference>
<dbReference type="InterPro" id="IPR003594">
    <property type="entry name" value="HATPase_dom"/>
</dbReference>
<dbReference type="InterPro" id="IPR011712">
    <property type="entry name" value="Sig_transdc_His_kin_sub3_dim/P"/>
</dbReference>
<evidence type="ECO:0000256" key="10">
    <source>
        <dbReference type="SAM" id="Coils"/>
    </source>
</evidence>
<dbReference type="Gene3D" id="6.10.340.10">
    <property type="match status" value="1"/>
</dbReference>
<dbReference type="GO" id="GO:0016301">
    <property type="term" value="F:kinase activity"/>
    <property type="evidence" value="ECO:0007669"/>
    <property type="project" value="UniProtKB-KW"/>
</dbReference>
<name>A0ABW8NL50_9GAMM</name>
<dbReference type="PANTHER" id="PTHR24421">
    <property type="entry name" value="NITRATE/NITRITE SENSOR PROTEIN NARX-RELATED"/>
    <property type="match status" value="1"/>
</dbReference>
<dbReference type="InterPro" id="IPR036890">
    <property type="entry name" value="HATPase_C_sf"/>
</dbReference>
<dbReference type="SMART" id="SM00387">
    <property type="entry name" value="HATPase_c"/>
    <property type="match status" value="1"/>
</dbReference>
<evidence type="ECO:0000313" key="13">
    <source>
        <dbReference type="Proteomes" id="UP001620597"/>
    </source>
</evidence>
<evidence type="ECO:0000259" key="11">
    <source>
        <dbReference type="PROSITE" id="PS50885"/>
    </source>
</evidence>
<keyword evidence="9" id="KW-0902">Two-component regulatory system</keyword>
<evidence type="ECO:0000256" key="9">
    <source>
        <dbReference type="ARBA" id="ARBA00023012"/>
    </source>
</evidence>
<organism evidence="12 13">
    <name type="scientific">Oceanobacter antarcticus</name>
    <dbReference type="NCBI Taxonomy" id="3133425"/>
    <lineage>
        <taxon>Bacteria</taxon>
        <taxon>Pseudomonadati</taxon>
        <taxon>Pseudomonadota</taxon>
        <taxon>Gammaproteobacteria</taxon>
        <taxon>Oceanospirillales</taxon>
        <taxon>Oceanospirillaceae</taxon>
        <taxon>Oceanobacter</taxon>
    </lineage>
</organism>
<feature type="coiled-coil region" evidence="10">
    <location>
        <begin position="183"/>
        <end position="217"/>
    </location>
</feature>
<dbReference type="InterPro" id="IPR003660">
    <property type="entry name" value="HAMP_dom"/>
</dbReference>
<evidence type="ECO:0000256" key="1">
    <source>
        <dbReference type="ARBA" id="ARBA00000085"/>
    </source>
</evidence>
<sequence length="414" mass="45871">MNVMTQILLMVNSTFVLALVVSLATLLVQGREDVLREQQAMKPVVEALIQSGQAQQILALVGSSLRHVQVAGNAVERPVEESVPAWFESLFDHPGRGYQLALTDSNGKKVVLISDDRDEIEEVWHSSSWLFWLFCGCALISNLAIYLGVRAGLRPLADVLAAFDQVQQGHLHARLGRYSLREANDLASHFNEMTESLESARNENRFLTRTLMEIQEQERSALARELHDDLGQQLTGVRVHSCVLPFQLNKPEQLLETSERILLGCDAINMGFRRIINNLYPVVLERLGLQAAVEELLRSTGQTTGLQCVLSGDHWPGWSEDDASQVYRLMQEAVNNAVRHAEATEVRISLTTDGQQQVTLQVQDNGSASSDAIAGFGMRSMAERARLLGGTLTVDFSPQGTRVTAELPYPEGEE</sequence>
<evidence type="ECO:0000256" key="8">
    <source>
        <dbReference type="ARBA" id="ARBA00022840"/>
    </source>
</evidence>
<keyword evidence="6" id="KW-0547">Nucleotide-binding</keyword>
<keyword evidence="4" id="KW-0597">Phosphoprotein</keyword>
<dbReference type="SUPFAM" id="SSF55874">
    <property type="entry name" value="ATPase domain of HSP90 chaperone/DNA topoisomerase II/histidine kinase"/>
    <property type="match status" value="1"/>
</dbReference>
<protein>
    <recommendedName>
        <fullName evidence="3">histidine kinase</fullName>
        <ecNumber evidence="3">2.7.13.3</ecNumber>
    </recommendedName>
</protein>
<dbReference type="Gene3D" id="1.20.5.1930">
    <property type="match status" value="1"/>
</dbReference>
<evidence type="ECO:0000256" key="5">
    <source>
        <dbReference type="ARBA" id="ARBA00022679"/>
    </source>
</evidence>
<dbReference type="CDD" id="cd16917">
    <property type="entry name" value="HATPase_UhpB-NarQ-NarX-like"/>
    <property type="match status" value="1"/>
</dbReference>
<dbReference type="PROSITE" id="PS50885">
    <property type="entry name" value="HAMP"/>
    <property type="match status" value="1"/>
</dbReference>
<dbReference type="EC" id="2.7.13.3" evidence="3"/>
<keyword evidence="13" id="KW-1185">Reference proteome</keyword>
<accession>A0ABW8NL50</accession>
<dbReference type="CDD" id="cd06225">
    <property type="entry name" value="HAMP"/>
    <property type="match status" value="1"/>
</dbReference>
<dbReference type="SUPFAM" id="SSF158472">
    <property type="entry name" value="HAMP domain-like"/>
    <property type="match status" value="1"/>
</dbReference>
<dbReference type="EMBL" id="JBBKTX010000019">
    <property type="protein sequence ID" value="MFK4753705.1"/>
    <property type="molecule type" value="Genomic_DNA"/>
</dbReference>
<evidence type="ECO:0000256" key="4">
    <source>
        <dbReference type="ARBA" id="ARBA00022553"/>
    </source>
</evidence>
<comment type="caution">
    <text evidence="12">The sequence shown here is derived from an EMBL/GenBank/DDBJ whole genome shotgun (WGS) entry which is preliminary data.</text>
</comment>
<dbReference type="Pfam" id="PF00672">
    <property type="entry name" value="HAMP"/>
    <property type="match status" value="1"/>
</dbReference>
<gene>
    <name evidence="12" type="ORF">WG929_14920</name>
</gene>
<reference evidence="12 13" key="1">
    <citation type="submission" date="2024-03" db="EMBL/GenBank/DDBJ databases">
        <title>High-quality draft genome sequence of Oceanobacter sp. wDCs-4.</title>
        <authorList>
            <person name="Dong C."/>
        </authorList>
    </citation>
    <scope>NUCLEOTIDE SEQUENCE [LARGE SCALE GENOMIC DNA]</scope>
    <source>
        <strain evidence="13">wDCs-4</strain>
    </source>
</reference>
<dbReference type="InterPro" id="IPR050482">
    <property type="entry name" value="Sensor_HK_TwoCompSys"/>
</dbReference>
<feature type="domain" description="HAMP" evidence="11">
    <location>
        <begin position="150"/>
        <end position="202"/>
    </location>
</feature>
<dbReference type="Gene3D" id="3.30.565.10">
    <property type="entry name" value="Histidine kinase-like ATPase, C-terminal domain"/>
    <property type="match status" value="1"/>
</dbReference>